<evidence type="ECO:0000313" key="8">
    <source>
        <dbReference type="Proteomes" id="UP000270697"/>
    </source>
</evidence>
<dbReference type="PANTHER" id="PTHR13794:SF58">
    <property type="entry name" value="MITOCHONDRIAL ENOLASE SUPERFAMILY MEMBER 1"/>
    <property type="match status" value="1"/>
</dbReference>
<evidence type="ECO:0000313" key="7">
    <source>
        <dbReference type="Proteomes" id="UP000199398"/>
    </source>
</evidence>
<feature type="domain" description="Mandelate racemase/muconate lactonizing enzyme C-terminal" evidence="4">
    <location>
        <begin position="145"/>
        <end position="246"/>
    </location>
</feature>
<sequence length="369" mass="39894">MSPPDTRIRGLRASAYRIPTDLDEADGTLAWTATTIVVVHADVGEVSGLGWTYTDAACADLVRGVLAAAVDGRDGLDVPAAWQSMQRAIRNLGRPGLVSCAMSATEIALWDAAARVVGLPLCRLLGRAGESVPVYGSGGFTSYDDHQLADQLRRWADRLGMPAVKIKIGEGWGRHVDRDLERVDLAREVVGPDTALYVDANGAYAPAQAVRVGTRLDERDVLWFEEPVSSDDLAGLRDVRESVDADVAAGEYGYQLPYFAAMLDAGAVDCLQVDVTRCGGFGEWLRVAALAAARNREISGHCAQNLSAHVALATPNARHLEWFHDHDRIESMLFDGTLDPSGGEVRAELSRPGHGMRLKEPDAHRFRIS</sequence>
<dbReference type="Proteomes" id="UP000199398">
    <property type="component" value="Unassembled WGS sequence"/>
</dbReference>
<dbReference type="SUPFAM" id="SSF54826">
    <property type="entry name" value="Enolase N-terminal domain-like"/>
    <property type="match status" value="1"/>
</dbReference>
<dbReference type="InterPro" id="IPR013341">
    <property type="entry name" value="Mandelate_racemase_N_dom"/>
</dbReference>
<keyword evidence="8" id="KW-1185">Reference proteome</keyword>
<protein>
    <submittedName>
        <fullName evidence="5 6">L-alanine-DL-glutamate epimerase</fullName>
    </submittedName>
</protein>
<dbReference type="SFLD" id="SFLDG00179">
    <property type="entry name" value="mandelate_racemase"/>
    <property type="match status" value="1"/>
</dbReference>
<dbReference type="AlphaFoldDB" id="A0A1I4RUQ4"/>
<keyword evidence="2" id="KW-0479">Metal-binding</keyword>
<dbReference type="Gene3D" id="3.20.20.120">
    <property type="entry name" value="Enolase-like C-terminal domain"/>
    <property type="match status" value="1"/>
</dbReference>
<dbReference type="InterPro" id="IPR046945">
    <property type="entry name" value="RHMD-like"/>
</dbReference>
<dbReference type="EMBL" id="FOUP01000001">
    <property type="protein sequence ID" value="SFM55977.1"/>
    <property type="molecule type" value="Genomic_DNA"/>
</dbReference>
<evidence type="ECO:0000256" key="1">
    <source>
        <dbReference type="ARBA" id="ARBA00001946"/>
    </source>
</evidence>
<dbReference type="SFLD" id="SFLDS00001">
    <property type="entry name" value="Enolase"/>
    <property type="match status" value="1"/>
</dbReference>
<reference evidence="5 8" key="2">
    <citation type="submission" date="2018-10" db="EMBL/GenBank/DDBJ databases">
        <title>Sequencing the genomes of 1000 actinobacteria strains.</title>
        <authorList>
            <person name="Klenk H.-P."/>
        </authorList>
    </citation>
    <scope>NUCLEOTIDE SEQUENCE [LARGE SCALE GENOMIC DNA]</scope>
    <source>
        <strain evidence="5 8">DSM 45119</strain>
    </source>
</reference>
<dbReference type="Gene3D" id="3.30.390.10">
    <property type="entry name" value="Enolase-like, N-terminal domain"/>
    <property type="match status" value="1"/>
</dbReference>
<dbReference type="InterPro" id="IPR036849">
    <property type="entry name" value="Enolase-like_C_sf"/>
</dbReference>
<evidence type="ECO:0000256" key="3">
    <source>
        <dbReference type="ARBA" id="ARBA00022842"/>
    </source>
</evidence>
<dbReference type="SMART" id="SM00922">
    <property type="entry name" value="MR_MLE"/>
    <property type="match status" value="1"/>
</dbReference>
<dbReference type="CDD" id="cd03328">
    <property type="entry name" value="MR_like_3"/>
    <property type="match status" value="1"/>
</dbReference>
<dbReference type="STRING" id="455193.SAMN05421805_101704"/>
<dbReference type="InterPro" id="IPR029017">
    <property type="entry name" value="Enolase-like_N"/>
</dbReference>
<evidence type="ECO:0000256" key="2">
    <source>
        <dbReference type="ARBA" id="ARBA00022723"/>
    </source>
</evidence>
<keyword evidence="3" id="KW-0460">Magnesium</keyword>
<evidence type="ECO:0000313" key="5">
    <source>
        <dbReference type="EMBL" id="RKT89154.1"/>
    </source>
</evidence>
<dbReference type="Proteomes" id="UP000270697">
    <property type="component" value="Unassembled WGS sequence"/>
</dbReference>
<proteinExistence type="predicted"/>
<evidence type="ECO:0000259" key="4">
    <source>
        <dbReference type="SMART" id="SM00922"/>
    </source>
</evidence>
<dbReference type="GO" id="GO:0016836">
    <property type="term" value="F:hydro-lyase activity"/>
    <property type="evidence" value="ECO:0007669"/>
    <property type="project" value="TreeGrafter"/>
</dbReference>
<dbReference type="SUPFAM" id="SSF51604">
    <property type="entry name" value="Enolase C-terminal domain-like"/>
    <property type="match status" value="1"/>
</dbReference>
<dbReference type="PANTHER" id="PTHR13794">
    <property type="entry name" value="ENOLASE SUPERFAMILY, MANDELATE RACEMASE"/>
    <property type="match status" value="1"/>
</dbReference>
<gene>
    <name evidence="5" type="ORF">ATL45_7602</name>
    <name evidence="6" type="ORF">SAMN05421805_101704</name>
</gene>
<dbReference type="OrthoDB" id="9796450at2"/>
<dbReference type="Pfam" id="PF02746">
    <property type="entry name" value="MR_MLE_N"/>
    <property type="match status" value="1"/>
</dbReference>
<accession>A0A1I4RUQ4</accession>
<dbReference type="Pfam" id="PF13378">
    <property type="entry name" value="MR_MLE_C"/>
    <property type="match status" value="1"/>
</dbReference>
<dbReference type="InterPro" id="IPR013342">
    <property type="entry name" value="Mandelate_racemase_C"/>
</dbReference>
<dbReference type="GO" id="GO:0000287">
    <property type="term" value="F:magnesium ion binding"/>
    <property type="evidence" value="ECO:0007669"/>
    <property type="project" value="TreeGrafter"/>
</dbReference>
<dbReference type="InterPro" id="IPR029065">
    <property type="entry name" value="Enolase_C-like"/>
</dbReference>
<dbReference type="GO" id="GO:0016052">
    <property type="term" value="P:carbohydrate catabolic process"/>
    <property type="evidence" value="ECO:0007669"/>
    <property type="project" value="TreeGrafter"/>
</dbReference>
<dbReference type="EMBL" id="RBXX01000002">
    <property type="protein sequence ID" value="RKT89154.1"/>
    <property type="molecule type" value="Genomic_DNA"/>
</dbReference>
<comment type="cofactor">
    <cofactor evidence="1">
        <name>Mg(2+)</name>
        <dbReference type="ChEBI" id="CHEBI:18420"/>
    </cofactor>
</comment>
<organism evidence="6 7">
    <name type="scientific">Saccharopolyspora antimicrobica</name>
    <dbReference type="NCBI Taxonomy" id="455193"/>
    <lineage>
        <taxon>Bacteria</taxon>
        <taxon>Bacillati</taxon>
        <taxon>Actinomycetota</taxon>
        <taxon>Actinomycetes</taxon>
        <taxon>Pseudonocardiales</taxon>
        <taxon>Pseudonocardiaceae</taxon>
        <taxon>Saccharopolyspora</taxon>
    </lineage>
</organism>
<name>A0A1I4RUQ4_9PSEU</name>
<evidence type="ECO:0000313" key="6">
    <source>
        <dbReference type="EMBL" id="SFM55977.1"/>
    </source>
</evidence>
<dbReference type="RefSeq" id="WP_093146176.1">
    <property type="nucleotide sequence ID" value="NZ_FOUP01000001.1"/>
</dbReference>
<reference evidence="6 7" key="1">
    <citation type="submission" date="2016-10" db="EMBL/GenBank/DDBJ databases">
        <authorList>
            <person name="de Groot N.N."/>
        </authorList>
    </citation>
    <scope>NUCLEOTIDE SEQUENCE [LARGE SCALE GENOMIC DNA]</scope>
    <source>
        <strain evidence="6 7">CPCC 201259</strain>
    </source>
</reference>